<sequence>MKRAARGKSTTASKKQKTAADPEKEFDDFFENLSGNEVESLKFVGNGGKSELHVGLKSKKPCVLIFADSNVKLDRNDNSKPAFSYFPKRKPATSKDLPILSKTEAGKTEKQMISKYFQSIIEKSADFLKTIDISSKNFPFSSTNIKNCKNLEILKVYQNGSNVNLGDCGFLSEETLFKITGKISIHGVSLDGELLDFEKMKAKRVSCNQVTGSVGDVISNYLNKFEDNNIENVIEHVDLEMVGEESERDSDDEEDYAYQTYCDKFENKLHEDFENLVGGYETVRKPVLTEDECCFEIANETHQIEINCEGNNFNMSKVEREDF</sequence>
<reference evidence="2" key="1">
    <citation type="submission" date="2022-11" db="EMBL/GenBank/DDBJ databases">
        <authorList>
            <person name="Kikuchi T."/>
        </authorList>
    </citation>
    <scope>NUCLEOTIDE SEQUENCE</scope>
    <source>
        <strain evidence="2">PS1010</strain>
    </source>
</reference>
<gene>
    <name evidence="2" type="ORF">CAMP_LOCUS9757</name>
</gene>
<feature type="region of interest" description="Disordered" evidence="1">
    <location>
        <begin position="1"/>
        <end position="23"/>
    </location>
</feature>
<proteinExistence type="predicted"/>
<dbReference type="AlphaFoldDB" id="A0A9P1IM43"/>
<dbReference type="Proteomes" id="UP001152747">
    <property type="component" value="Unassembled WGS sequence"/>
</dbReference>
<dbReference type="EMBL" id="CANHGI010000004">
    <property type="protein sequence ID" value="CAI5447120.1"/>
    <property type="molecule type" value="Genomic_DNA"/>
</dbReference>
<evidence type="ECO:0000313" key="2">
    <source>
        <dbReference type="EMBL" id="CAI5447120.1"/>
    </source>
</evidence>
<evidence type="ECO:0000313" key="3">
    <source>
        <dbReference type="Proteomes" id="UP001152747"/>
    </source>
</evidence>
<protein>
    <submittedName>
        <fullName evidence="2">Uncharacterized protein</fullName>
    </submittedName>
</protein>
<name>A0A9P1IM43_9PELO</name>
<keyword evidence="3" id="KW-1185">Reference proteome</keyword>
<evidence type="ECO:0000256" key="1">
    <source>
        <dbReference type="SAM" id="MobiDB-lite"/>
    </source>
</evidence>
<accession>A0A9P1IM43</accession>
<comment type="caution">
    <text evidence="2">The sequence shown here is derived from an EMBL/GenBank/DDBJ whole genome shotgun (WGS) entry which is preliminary data.</text>
</comment>
<organism evidence="2 3">
    <name type="scientific">Caenorhabditis angaria</name>
    <dbReference type="NCBI Taxonomy" id="860376"/>
    <lineage>
        <taxon>Eukaryota</taxon>
        <taxon>Metazoa</taxon>
        <taxon>Ecdysozoa</taxon>
        <taxon>Nematoda</taxon>
        <taxon>Chromadorea</taxon>
        <taxon>Rhabditida</taxon>
        <taxon>Rhabditina</taxon>
        <taxon>Rhabditomorpha</taxon>
        <taxon>Rhabditoidea</taxon>
        <taxon>Rhabditidae</taxon>
        <taxon>Peloderinae</taxon>
        <taxon>Caenorhabditis</taxon>
    </lineage>
</organism>